<dbReference type="InterPro" id="IPR001296">
    <property type="entry name" value="Glyco_trans_1"/>
</dbReference>
<evidence type="ECO:0000313" key="3">
    <source>
        <dbReference type="EMBL" id="ADI14971.1"/>
    </source>
</evidence>
<dbReference type="InterPro" id="IPR028098">
    <property type="entry name" value="Glyco_trans_4-like_N"/>
</dbReference>
<dbReference type="PANTHER" id="PTHR45947:SF3">
    <property type="entry name" value="SULFOQUINOVOSYL TRANSFERASE SQD2"/>
    <property type="match status" value="1"/>
</dbReference>
<dbReference type="Proteomes" id="UP000000379">
    <property type="component" value="Chromosome"/>
</dbReference>
<dbReference type="Pfam" id="PF00534">
    <property type="entry name" value="Glycos_transf_1"/>
    <property type="match status" value="1"/>
</dbReference>
<evidence type="ECO:0000313" key="4">
    <source>
        <dbReference type="Proteomes" id="UP000000379"/>
    </source>
</evidence>
<dbReference type="InterPro" id="IPR023881">
    <property type="entry name" value="Thiol_BshA"/>
</dbReference>
<dbReference type="Gene3D" id="3.40.50.2000">
    <property type="entry name" value="Glycogen Phosphorylase B"/>
    <property type="match status" value="2"/>
</dbReference>
<evidence type="ECO:0000259" key="2">
    <source>
        <dbReference type="Pfam" id="PF13439"/>
    </source>
</evidence>
<feature type="domain" description="Glycosyl transferase family 1" evidence="1">
    <location>
        <begin position="188"/>
        <end position="351"/>
    </location>
</feature>
<dbReference type="KEGG" id="tra:Trad_1855"/>
<dbReference type="PANTHER" id="PTHR45947">
    <property type="entry name" value="SULFOQUINOVOSYL TRANSFERASE SQD2"/>
    <property type="match status" value="1"/>
</dbReference>
<reference evidence="3 4" key="2">
    <citation type="journal article" date="2011" name="Stand. Genomic Sci.">
        <title>Complete genome sequence of Truepera radiovictrix type strain (RQ-24).</title>
        <authorList>
            <person name="Ivanova N."/>
            <person name="Rohde C."/>
            <person name="Munk C."/>
            <person name="Nolan M."/>
            <person name="Lucas S."/>
            <person name="Del Rio T.G."/>
            <person name="Tice H."/>
            <person name="Deshpande S."/>
            <person name="Cheng J.F."/>
            <person name="Tapia R."/>
            <person name="Han C."/>
            <person name="Goodwin L."/>
            <person name="Pitluck S."/>
            <person name="Liolios K."/>
            <person name="Mavromatis K."/>
            <person name="Mikhailova N."/>
            <person name="Pati A."/>
            <person name="Chen A."/>
            <person name="Palaniappan K."/>
            <person name="Land M."/>
            <person name="Hauser L."/>
            <person name="Chang Y.J."/>
            <person name="Jeffries C.D."/>
            <person name="Brambilla E."/>
            <person name="Rohde M."/>
            <person name="Goker M."/>
            <person name="Tindall B.J."/>
            <person name="Woyke T."/>
            <person name="Bristow J."/>
            <person name="Eisen J.A."/>
            <person name="Markowitz V."/>
            <person name="Hugenholtz P."/>
            <person name="Kyrpides N.C."/>
            <person name="Klenk H.P."/>
            <person name="Lapidus A."/>
        </authorList>
    </citation>
    <scope>NUCLEOTIDE SEQUENCE [LARGE SCALE GENOMIC DNA]</scope>
    <source>
        <strain evidence="4">DSM 17093 / CIP 108686 / LMG 22925 / RQ-24</strain>
    </source>
</reference>
<name>D7CQI7_TRURR</name>
<proteinExistence type="predicted"/>
<dbReference type="STRING" id="649638.Trad_1855"/>
<sequence>MNIAVLLHSGAGGSGVVATEVGLGFARRGHTVHFVASNVPFRLTETGHPNVYFHQVGSMAYPLFEAPLTTLAEASKLVEVIEEYGIEVIHAHYAIPHAAAAIMARDMARVARPPAVVTTLHGTDVTLVGLDRAYLRTTQFSIERSDVVTAVSQYLADYTCCEMGVRRDVTVIPNAVDHRRFSPRADPELRQRYAHPDEKLLVHVSNFRPVKRVEDVVRTFARVSERLQARLLMIGDGPDRPKAVELAAELGVSGRVAFLGSFPRIEPLLAVCDLFLLPSVQESFGLAALEAMASGVPVVASRLGGIPEVVVDGETGYLCAPRDVDAMAAAALMLLSDGALHRRMAAAARERAVTVFSEDRVLPLYARAYERALEAGTAASRHEVSLKGT</sequence>
<keyword evidence="3" id="KW-0808">Transferase</keyword>
<dbReference type="GO" id="GO:0016757">
    <property type="term" value="F:glycosyltransferase activity"/>
    <property type="evidence" value="ECO:0007669"/>
    <property type="project" value="InterPro"/>
</dbReference>
<gene>
    <name evidence="3" type="ordered locus">Trad_1855</name>
</gene>
<keyword evidence="4" id="KW-1185">Reference proteome</keyword>
<dbReference type="Pfam" id="PF13439">
    <property type="entry name" value="Glyco_transf_4"/>
    <property type="match status" value="1"/>
</dbReference>
<dbReference type="eggNOG" id="COG0438">
    <property type="taxonomic scope" value="Bacteria"/>
</dbReference>
<dbReference type="RefSeq" id="WP_013178337.1">
    <property type="nucleotide sequence ID" value="NC_014221.1"/>
</dbReference>
<dbReference type="GO" id="GO:0071793">
    <property type="term" value="P:bacillithiol biosynthetic process"/>
    <property type="evidence" value="ECO:0007669"/>
    <property type="project" value="InterPro"/>
</dbReference>
<dbReference type="HOGENOM" id="CLU_009583_2_5_0"/>
<reference evidence="4" key="1">
    <citation type="submission" date="2010-05" db="EMBL/GenBank/DDBJ databases">
        <title>The complete genome of Truepera radiovictris DSM 17093.</title>
        <authorList>
            <consortium name="US DOE Joint Genome Institute (JGI-PGF)"/>
            <person name="Lucas S."/>
            <person name="Copeland A."/>
            <person name="Lapidus A."/>
            <person name="Glavina del Rio T."/>
            <person name="Dalin E."/>
            <person name="Tice H."/>
            <person name="Bruce D."/>
            <person name="Goodwin L."/>
            <person name="Pitluck S."/>
            <person name="Kyrpides N."/>
            <person name="Mavromatis K."/>
            <person name="Ovchinnikova G."/>
            <person name="Munk A.C."/>
            <person name="Detter J.C."/>
            <person name="Han C."/>
            <person name="Tapia R."/>
            <person name="Land M."/>
            <person name="Hauser L."/>
            <person name="Markowitz V."/>
            <person name="Cheng J.-F."/>
            <person name="Hugenholtz P."/>
            <person name="Woyke T."/>
            <person name="Wu D."/>
            <person name="Tindall B."/>
            <person name="Pomrenke H.G."/>
            <person name="Brambilla E."/>
            <person name="Klenk H.-P."/>
            <person name="Eisen J.A."/>
        </authorList>
    </citation>
    <scope>NUCLEOTIDE SEQUENCE [LARGE SCALE GENOMIC DNA]</scope>
    <source>
        <strain evidence="4">DSM 17093 / CIP 108686 / LMG 22925 / RQ-24</strain>
    </source>
</reference>
<dbReference type="EMBL" id="CP002049">
    <property type="protein sequence ID" value="ADI14971.1"/>
    <property type="molecule type" value="Genomic_DNA"/>
</dbReference>
<organism evidence="3 4">
    <name type="scientific">Truepera radiovictrix (strain DSM 17093 / CIP 108686 / LMG 22925 / RQ-24)</name>
    <dbReference type="NCBI Taxonomy" id="649638"/>
    <lineage>
        <taxon>Bacteria</taxon>
        <taxon>Thermotogati</taxon>
        <taxon>Deinococcota</taxon>
        <taxon>Deinococci</taxon>
        <taxon>Trueperales</taxon>
        <taxon>Trueperaceae</taxon>
        <taxon>Truepera</taxon>
    </lineage>
</organism>
<dbReference type="CAZy" id="GT4">
    <property type="family name" value="Glycosyltransferase Family 4"/>
</dbReference>
<feature type="domain" description="Glycosyltransferase subfamily 4-like N-terminal" evidence="2">
    <location>
        <begin position="12"/>
        <end position="180"/>
    </location>
</feature>
<dbReference type="OrthoDB" id="9810929at2"/>
<accession>D7CQI7</accession>
<protein>
    <submittedName>
        <fullName evidence="3">Glycosyl transferase group 1</fullName>
    </submittedName>
</protein>
<dbReference type="InterPro" id="IPR050194">
    <property type="entry name" value="Glycosyltransferase_grp1"/>
</dbReference>
<dbReference type="AlphaFoldDB" id="D7CQI7"/>
<dbReference type="SUPFAM" id="SSF53756">
    <property type="entry name" value="UDP-Glycosyltransferase/glycogen phosphorylase"/>
    <property type="match status" value="1"/>
</dbReference>
<dbReference type="NCBIfam" id="TIGR03999">
    <property type="entry name" value="thiol_BshA"/>
    <property type="match status" value="1"/>
</dbReference>
<evidence type="ECO:0000259" key="1">
    <source>
        <dbReference type="Pfam" id="PF00534"/>
    </source>
</evidence>